<evidence type="ECO:0000259" key="3">
    <source>
        <dbReference type="PROSITE" id="PS51352"/>
    </source>
</evidence>
<dbReference type="Proteomes" id="UP000176645">
    <property type="component" value="Unassembled WGS sequence"/>
</dbReference>
<proteinExistence type="inferred from homology"/>
<keyword evidence="2" id="KW-0472">Membrane</keyword>
<sequence length="210" mass="23211">MKSFTENWIFIGIGVVSLIIVGLAVFSISGSQPPKEVSNSDLVKNNSQVLGSEDAKVTIVEFSDFQCPACGAAHPVVKQVIKEYGDRILFAYRHFPLLATHQYALKAAEAAEAAGEQGKFWEYQDILFANQDNLKTEDLKNYAKQVGLDMKKFNGALDSGKHKDKILSDLDDGEKFGVTSTPTFFINGQMNRGVLNLDQFRSEINKELGL</sequence>
<evidence type="ECO:0000313" key="4">
    <source>
        <dbReference type="EMBL" id="OGY28295.1"/>
    </source>
</evidence>
<dbReference type="Pfam" id="PF13462">
    <property type="entry name" value="Thioredoxin_4"/>
    <property type="match status" value="1"/>
</dbReference>
<keyword evidence="2" id="KW-1133">Transmembrane helix</keyword>
<dbReference type="PANTHER" id="PTHR13887">
    <property type="entry name" value="GLUTATHIONE S-TRANSFERASE KAPPA"/>
    <property type="match status" value="1"/>
</dbReference>
<dbReference type="InterPro" id="IPR013766">
    <property type="entry name" value="Thioredoxin_domain"/>
</dbReference>
<reference evidence="4 5" key="1">
    <citation type="journal article" date="2016" name="Nat. Commun.">
        <title>Thousands of microbial genomes shed light on interconnected biogeochemical processes in an aquifer system.</title>
        <authorList>
            <person name="Anantharaman K."/>
            <person name="Brown C.T."/>
            <person name="Hug L.A."/>
            <person name="Sharon I."/>
            <person name="Castelle C.J."/>
            <person name="Probst A.J."/>
            <person name="Thomas B.C."/>
            <person name="Singh A."/>
            <person name="Wilkins M.J."/>
            <person name="Karaoz U."/>
            <person name="Brodie E.L."/>
            <person name="Williams K.H."/>
            <person name="Hubbard S.S."/>
            <person name="Banfield J.F."/>
        </authorList>
    </citation>
    <scope>NUCLEOTIDE SEQUENCE [LARGE SCALE GENOMIC DNA]</scope>
</reference>
<evidence type="ECO:0000313" key="5">
    <source>
        <dbReference type="Proteomes" id="UP000176645"/>
    </source>
</evidence>
<name>A0A1G1WKN0_9BACT</name>
<evidence type="ECO:0000256" key="2">
    <source>
        <dbReference type="SAM" id="Phobius"/>
    </source>
</evidence>
<protein>
    <recommendedName>
        <fullName evidence="3">Thioredoxin domain-containing protein</fullName>
    </recommendedName>
</protein>
<dbReference type="InterPro" id="IPR036249">
    <property type="entry name" value="Thioredoxin-like_sf"/>
</dbReference>
<accession>A0A1G1WKN0</accession>
<dbReference type="Gene3D" id="3.40.30.10">
    <property type="entry name" value="Glutaredoxin"/>
    <property type="match status" value="1"/>
</dbReference>
<organism evidence="4 5">
    <name type="scientific">Candidatus Woykebacteria bacterium RBG_19FT_COMBO_43_10</name>
    <dbReference type="NCBI Taxonomy" id="1802598"/>
    <lineage>
        <taxon>Bacteria</taxon>
        <taxon>Candidatus Woykeibacteriota</taxon>
    </lineage>
</organism>
<evidence type="ECO:0000256" key="1">
    <source>
        <dbReference type="ARBA" id="ARBA00005791"/>
    </source>
</evidence>
<dbReference type="PROSITE" id="PS51352">
    <property type="entry name" value="THIOREDOXIN_2"/>
    <property type="match status" value="1"/>
</dbReference>
<dbReference type="InterPro" id="IPR012336">
    <property type="entry name" value="Thioredoxin-like_fold"/>
</dbReference>
<gene>
    <name evidence="4" type="ORF">A2Z42_01290</name>
</gene>
<dbReference type="SUPFAM" id="SSF52833">
    <property type="entry name" value="Thioredoxin-like"/>
    <property type="match status" value="1"/>
</dbReference>
<dbReference type="EMBL" id="MHCU01000005">
    <property type="protein sequence ID" value="OGY28295.1"/>
    <property type="molecule type" value="Genomic_DNA"/>
</dbReference>
<dbReference type="AlphaFoldDB" id="A0A1G1WKN0"/>
<comment type="caution">
    <text evidence="4">The sequence shown here is derived from an EMBL/GenBank/DDBJ whole genome shotgun (WGS) entry which is preliminary data.</text>
</comment>
<comment type="similarity">
    <text evidence="1">Belongs to the thioredoxin family. DsbA subfamily.</text>
</comment>
<feature type="transmembrane region" description="Helical" evidence="2">
    <location>
        <begin position="7"/>
        <end position="28"/>
    </location>
</feature>
<dbReference type="PANTHER" id="PTHR13887:SF55">
    <property type="entry name" value="SLR0313 PROTEIN"/>
    <property type="match status" value="1"/>
</dbReference>
<keyword evidence="2" id="KW-0812">Transmembrane</keyword>
<feature type="domain" description="Thioredoxin" evidence="3">
    <location>
        <begin position="17"/>
        <end position="209"/>
    </location>
</feature>